<comment type="caution">
    <text evidence="2">The sequence shown here is derived from an EMBL/GenBank/DDBJ whole genome shotgun (WGS) entry which is preliminary data.</text>
</comment>
<keyword evidence="1" id="KW-0732">Signal</keyword>
<evidence type="ECO:0000313" key="2">
    <source>
        <dbReference type="EMBL" id="KAJ7383585.1"/>
    </source>
</evidence>
<sequence>MKGRSFVSVVAILVLVLVIAVQEVQLVHNMGRRFGRSLGKNYRPGRIHRGQVQFYRQQTSPQMEDEDEGGQFFNDYLPGFEED</sequence>
<feature type="chain" id="PRO_5040836394" evidence="1">
    <location>
        <begin position="27"/>
        <end position="83"/>
    </location>
</feature>
<name>A0A9W9ZLG0_9CNID</name>
<feature type="signal peptide" evidence="1">
    <location>
        <begin position="1"/>
        <end position="26"/>
    </location>
</feature>
<accession>A0A9W9ZLG0</accession>
<proteinExistence type="predicted"/>
<organism evidence="2 3">
    <name type="scientific">Desmophyllum pertusum</name>
    <dbReference type="NCBI Taxonomy" id="174260"/>
    <lineage>
        <taxon>Eukaryota</taxon>
        <taxon>Metazoa</taxon>
        <taxon>Cnidaria</taxon>
        <taxon>Anthozoa</taxon>
        <taxon>Hexacorallia</taxon>
        <taxon>Scleractinia</taxon>
        <taxon>Caryophylliina</taxon>
        <taxon>Caryophylliidae</taxon>
        <taxon>Desmophyllum</taxon>
    </lineage>
</organism>
<evidence type="ECO:0000256" key="1">
    <source>
        <dbReference type="SAM" id="SignalP"/>
    </source>
</evidence>
<dbReference type="Proteomes" id="UP001163046">
    <property type="component" value="Unassembled WGS sequence"/>
</dbReference>
<dbReference type="EMBL" id="MU825896">
    <property type="protein sequence ID" value="KAJ7383585.1"/>
    <property type="molecule type" value="Genomic_DNA"/>
</dbReference>
<evidence type="ECO:0000313" key="3">
    <source>
        <dbReference type="Proteomes" id="UP001163046"/>
    </source>
</evidence>
<dbReference type="AlphaFoldDB" id="A0A9W9ZLG0"/>
<gene>
    <name evidence="2" type="ORF">OS493_026769</name>
</gene>
<keyword evidence="3" id="KW-1185">Reference proteome</keyword>
<protein>
    <submittedName>
        <fullName evidence="2">Uncharacterized protein</fullName>
    </submittedName>
</protein>
<reference evidence="2" key="1">
    <citation type="submission" date="2023-01" db="EMBL/GenBank/DDBJ databases">
        <title>Genome assembly of the deep-sea coral Lophelia pertusa.</title>
        <authorList>
            <person name="Herrera S."/>
            <person name="Cordes E."/>
        </authorList>
    </citation>
    <scope>NUCLEOTIDE SEQUENCE</scope>
    <source>
        <strain evidence="2">USNM1676648</strain>
        <tissue evidence="2">Polyp</tissue>
    </source>
</reference>